<evidence type="ECO:0000313" key="2">
    <source>
        <dbReference type="EMBL" id="OHB10710.1"/>
    </source>
</evidence>
<feature type="transmembrane region" description="Helical" evidence="1">
    <location>
        <begin position="100"/>
        <end position="122"/>
    </location>
</feature>
<feature type="transmembrane region" description="Helical" evidence="1">
    <location>
        <begin position="72"/>
        <end position="88"/>
    </location>
</feature>
<keyword evidence="1" id="KW-1133">Transmembrane helix</keyword>
<protein>
    <submittedName>
        <fullName evidence="2">Uncharacterized protein</fullName>
    </submittedName>
</protein>
<dbReference type="Proteomes" id="UP000177202">
    <property type="component" value="Unassembled WGS sequence"/>
</dbReference>
<organism evidence="2 3">
    <name type="scientific">Candidatus Zambryskibacteria bacterium RIFCSPLOWO2_02_FULL_44_12b</name>
    <dbReference type="NCBI Taxonomy" id="1802772"/>
    <lineage>
        <taxon>Bacteria</taxon>
        <taxon>Candidatus Zambryskiibacteriota</taxon>
    </lineage>
</organism>
<reference evidence="2 3" key="1">
    <citation type="journal article" date="2016" name="Nat. Commun.">
        <title>Thousands of microbial genomes shed light on interconnected biogeochemical processes in an aquifer system.</title>
        <authorList>
            <person name="Anantharaman K."/>
            <person name="Brown C.T."/>
            <person name="Hug L.A."/>
            <person name="Sharon I."/>
            <person name="Castelle C.J."/>
            <person name="Probst A.J."/>
            <person name="Thomas B.C."/>
            <person name="Singh A."/>
            <person name="Wilkins M.J."/>
            <person name="Karaoz U."/>
            <person name="Brodie E.L."/>
            <person name="Williams K.H."/>
            <person name="Hubbard S.S."/>
            <person name="Banfield J.F."/>
        </authorList>
    </citation>
    <scope>NUCLEOTIDE SEQUENCE [LARGE SCALE GENOMIC DNA]</scope>
</reference>
<keyword evidence="1" id="KW-0812">Transmembrane</keyword>
<sequence>MLIGLLVFIAIVASVVMYRYGWRPTIPNIRAGEGWWRVVNPWIAVIVGLVMSHIVVGVSWPEAYKFLVSLRVFWVGHLILLFISATANQRGAGVVGIRRLVLWIWVICALAEVGGQALTIVATSSQASAAAKPLFTDITFTVTAEKEWSVPVTVPVGANITWASEKSLVKYEAISQEGLVHAYPAPEDVYVPFPGRLSSVRFRTAEAEPVAIRVRITQ</sequence>
<comment type="caution">
    <text evidence="2">The sequence shown here is derived from an EMBL/GenBank/DDBJ whole genome shotgun (WGS) entry which is preliminary data.</text>
</comment>
<accession>A0A1G2UN77</accession>
<dbReference type="EMBL" id="MHWP01000010">
    <property type="protein sequence ID" value="OHB10710.1"/>
    <property type="molecule type" value="Genomic_DNA"/>
</dbReference>
<proteinExistence type="predicted"/>
<gene>
    <name evidence="2" type="ORF">A3H60_00850</name>
</gene>
<evidence type="ECO:0000256" key="1">
    <source>
        <dbReference type="SAM" id="Phobius"/>
    </source>
</evidence>
<evidence type="ECO:0000313" key="3">
    <source>
        <dbReference type="Proteomes" id="UP000177202"/>
    </source>
</evidence>
<dbReference type="AlphaFoldDB" id="A0A1G2UN77"/>
<feature type="transmembrane region" description="Helical" evidence="1">
    <location>
        <begin position="41"/>
        <end position="60"/>
    </location>
</feature>
<name>A0A1G2UN77_9BACT</name>
<keyword evidence="1" id="KW-0472">Membrane</keyword>